<accession>A0A6L6YJZ4</accession>
<dbReference type="InterPro" id="IPR024083">
    <property type="entry name" value="Fumarase/histidase_N"/>
</dbReference>
<dbReference type="PRINTS" id="PR00145">
    <property type="entry name" value="ARGSUCLYASE"/>
</dbReference>
<gene>
    <name evidence="8" type="ORF">E5987_08270</name>
</gene>
<keyword evidence="4" id="KW-0055">Arginine biosynthesis</keyword>
<dbReference type="EC" id="4.3.2.1" evidence="3"/>
<dbReference type="PANTHER" id="PTHR43814:SF1">
    <property type="entry name" value="ARGININOSUCCINATE LYASE"/>
    <property type="match status" value="1"/>
</dbReference>
<reference evidence="8 9" key="1">
    <citation type="submission" date="2019-12" db="EMBL/GenBank/DDBJ databases">
        <title>Microbes associate with the intestines of laboratory mice.</title>
        <authorList>
            <person name="Navarre W."/>
            <person name="Wong E."/>
        </authorList>
    </citation>
    <scope>NUCLEOTIDE SEQUENCE [LARGE SCALE GENOMIC DNA]</scope>
    <source>
        <strain evidence="8 9">NM82_D38</strain>
    </source>
</reference>
<evidence type="ECO:0000259" key="6">
    <source>
        <dbReference type="Pfam" id="PF00206"/>
    </source>
</evidence>
<dbReference type="GO" id="GO:0005829">
    <property type="term" value="C:cytosol"/>
    <property type="evidence" value="ECO:0007669"/>
    <property type="project" value="TreeGrafter"/>
</dbReference>
<comment type="catalytic activity">
    <reaction evidence="1">
        <text>2-(N(omega)-L-arginino)succinate = fumarate + L-arginine</text>
        <dbReference type="Rhea" id="RHEA:24020"/>
        <dbReference type="ChEBI" id="CHEBI:29806"/>
        <dbReference type="ChEBI" id="CHEBI:32682"/>
        <dbReference type="ChEBI" id="CHEBI:57472"/>
        <dbReference type="EC" id="4.3.2.1"/>
    </reaction>
</comment>
<comment type="caution">
    <text evidence="8">The sequence shown here is derived from an EMBL/GenBank/DDBJ whole genome shotgun (WGS) entry which is preliminary data.</text>
</comment>
<protein>
    <recommendedName>
        <fullName evidence="3">argininosuccinate lyase</fullName>
        <ecNumber evidence="3">4.3.2.1</ecNumber>
    </recommendedName>
</protein>
<dbReference type="AlphaFoldDB" id="A0A6L6YJZ4"/>
<dbReference type="Pfam" id="PF14698">
    <property type="entry name" value="ASL_C2"/>
    <property type="match status" value="1"/>
</dbReference>
<feature type="domain" description="Fumarate lyase N-terminal" evidence="6">
    <location>
        <begin position="92"/>
        <end position="289"/>
    </location>
</feature>
<proteinExistence type="predicted"/>
<dbReference type="InterPro" id="IPR008948">
    <property type="entry name" value="L-Aspartase-like"/>
</dbReference>
<dbReference type="Gene3D" id="1.10.40.30">
    <property type="entry name" value="Fumarase/aspartase (C-terminal domain)"/>
    <property type="match status" value="1"/>
</dbReference>
<name>A0A6L6YJZ4_9BURK</name>
<evidence type="ECO:0000313" key="8">
    <source>
        <dbReference type="EMBL" id="MVX57202.1"/>
    </source>
</evidence>
<dbReference type="Gene3D" id="1.20.200.10">
    <property type="entry name" value="Fumarase/aspartase (Central domain)"/>
    <property type="match status" value="1"/>
</dbReference>
<sequence length="496" mass="55052">MKGNDLTAAAANQTAAPFLKKEPKDEFFWLSQMNKASVITNRERGLLSEETAKKIAKAICQVIENGCKPGALRPSRVIKYEPLLIEAAGLDATMLHVGRSSQDMHATYYSTIMRDNVLALARKLVGSMRILNTLAKDHTETIVPNYTNGVAAQPNSYAHYLQGFLAGFKRDSKRLEQFYERLNLCPMGTTVLNGTGWPLNREKIAEYLGFDGPVEDAYDAAQIKPVDEPTELSSILTSIALHVGTFVQDVSVQYAQPQPWILLQEGGDNTYVSSAMPQKRNPGLMFGVREAASGVLGEAQAAVFRAHNIVPGMIDPKRVPANSSMVSSTIKMLTQFDKMLHALKISPERALKELNSDWTASQEIADVLMREYKLPFRVGHHVASQIVSYAKANDFNPTNFPYAQVKEIYAHVIKTEYPSASEVCPMNEEEFKTTLNPKTIIENRRTSGGPQKSEINKAIARSDQAIAEHEAWAVSQQEQIVHALELLDKDFRQLLG</sequence>
<keyword evidence="5 8" id="KW-0456">Lyase</keyword>
<evidence type="ECO:0000256" key="3">
    <source>
        <dbReference type="ARBA" id="ARBA00012338"/>
    </source>
</evidence>
<evidence type="ECO:0000256" key="2">
    <source>
        <dbReference type="ARBA" id="ARBA00004941"/>
    </source>
</evidence>
<dbReference type="GO" id="GO:0042450">
    <property type="term" value="P:L-arginine biosynthetic process via ornithine"/>
    <property type="evidence" value="ECO:0007669"/>
    <property type="project" value="InterPro"/>
</dbReference>
<dbReference type="Gene3D" id="1.10.275.10">
    <property type="entry name" value="Fumarase/aspartase (N-terminal domain)"/>
    <property type="match status" value="1"/>
</dbReference>
<dbReference type="InterPro" id="IPR009049">
    <property type="entry name" value="Argininosuccinate_lyase"/>
</dbReference>
<dbReference type="PRINTS" id="PR00149">
    <property type="entry name" value="FUMRATELYASE"/>
</dbReference>
<dbReference type="InterPro" id="IPR022761">
    <property type="entry name" value="Fumarate_lyase_N"/>
</dbReference>
<dbReference type="SUPFAM" id="SSF48557">
    <property type="entry name" value="L-aspartase-like"/>
    <property type="match status" value="1"/>
</dbReference>
<evidence type="ECO:0000313" key="9">
    <source>
        <dbReference type="Proteomes" id="UP000472580"/>
    </source>
</evidence>
<dbReference type="Pfam" id="PF00206">
    <property type="entry name" value="Lyase_1"/>
    <property type="match status" value="1"/>
</dbReference>
<evidence type="ECO:0000256" key="5">
    <source>
        <dbReference type="ARBA" id="ARBA00023239"/>
    </source>
</evidence>
<evidence type="ECO:0000259" key="7">
    <source>
        <dbReference type="Pfam" id="PF14698"/>
    </source>
</evidence>
<dbReference type="PANTHER" id="PTHR43814">
    <property type="entry name" value="ARGININOSUCCINATE LYASE"/>
    <property type="match status" value="1"/>
</dbReference>
<feature type="domain" description="Argininosuccinate lyase C-terminal" evidence="7">
    <location>
        <begin position="363"/>
        <end position="441"/>
    </location>
</feature>
<keyword evidence="4" id="KW-0028">Amino-acid biosynthesis</keyword>
<keyword evidence="9" id="KW-1185">Reference proteome</keyword>
<evidence type="ECO:0000256" key="1">
    <source>
        <dbReference type="ARBA" id="ARBA00000985"/>
    </source>
</evidence>
<comment type="pathway">
    <text evidence="2">Amino-acid biosynthesis; L-arginine biosynthesis; L-arginine from L-ornithine and carbamoyl phosphate: step 3/3.</text>
</comment>
<dbReference type="UniPathway" id="UPA00068">
    <property type="reaction ID" value="UER00114"/>
</dbReference>
<dbReference type="Proteomes" id="UP000472580">
    <property type="component" value="Unassembled WGS sequence"/>
</dbReference>
<dbReference type="InterPro" id="IPR000362">
    <property type="entry name" value="Fumarate_lyase_fam"/>
</dbReference>
<dbReference type="GO" id="GO:0004056">
    <property type="term" value="F:argininosuccinate lyase activity"/>
    <property type="evidence" value="ECO:0007669"/>
    <property type="project" value="UniProtKB-EC"/>
</dbReference>
<dbReference type="RefSeq" id="WP_160335628.1">
    <property type="nucleotide sequence ID" value="NZ_WSRP01000024.1"/>
</dbReference>
<dbReference type="InterPro" id="IPR029419">
    <property type="entry name" value="Arg_succ_lyase_C"/>
</dbReference>
<dbReference type="EMBL" id="WSRP01000024">
    <property type="protein sequence ID" value="MVX57202.1"/>
    <property type="molecule type" value="Genomic_DNA"/>
</dbReference>
<dbReference type="OrthoDB" id="9769623at2"/>
<evidence type="ECO:0000256" key="4">
    <source>
        <dbReference type="ARBA" id="ARBA00022571"/>
    </source>
</evidence>
<organism evidence="8 9">
    <name type="scientific">Parasutterella muris</name>
    <dbReference type="NCBI Taxonomy" id="2565572"/>
    <lineage>
        <taxon>Bacteria</taxon>
        <taxon>Pseudomonadati</taxon>
        <taxon>Pseudomonadota</taxon>
        <taxon>Betaproteobacteria</taxon>
        <taxon>Burkholderiales</taxon>
        <taxon>Sutterellaceae</taxon>
        <taxon>Parasutterella</taxon>
    </lineage>
</organism>